<dbReference type="Proteomes" id="UP001281410">
    <property type="component" value="Unassembled WGS sequence"/>
</dbReference>
<organism evidence="4 5">
    <name type="scientific">Dipteronia sinensis</name>
    <dbReference type="NCBI Taxonomy" id="43782"/>
    <lineage>
        <taxon>Eukaryota</taxon>
        <taxon>Viridiplantae</taxon>
        <taxon>Streptophyta</taxon>
        <taxon>Embryophyta</taxon>
        <taxon>Tracheophyta</taxon>
        <taxon>Spermatophyta</taxon>
        <taxon>Magnoliopsida</taxon>
        <taxon>eudicotyledons</taxon>
        <taxon>Gunneridae</taxon>
        <taxon>Pentapetalae</taxon>
        <taxon>rosids</taxon>
        <taxon>malvids</taxon>
        <taxon>Sapindales</taxon>
        <taxon>Sapindaceae</taxon>
        <taxon>Hippocastanoideae</taxon>
        <taxon>Acereae</taxon>
        <taxon>Dipteronia</taxon>
    </lineage>
</organism>
<evidence type="ECO:0000313" key="5">
    <source>
        <dbReference type="Proteomes" id="UP001281410"/>
    </source>
</evidence>
<dbReference type="AlphaFoldDB" id="A0AAE0EKT0"/>
<name>A0AAE0EKT0_9ROSI</name>
<dbReference type="InterPro" id="IPR003676">
    <property type="entry name" value="SAUR_fam"/>
</dbReference>
<dbReference type="PANTHER" id="PTHR31175:SF82">
    <property type="entry name" value="AUXIN-RESPONSIVE PROTEIN SAUR65"/>
    <property type="match status" value="1"/>
</dbReference>
<dbReference type="GO" id="GO:0009733">
    <property type="term" value="P:response to auxin"/>
    <property type="evidence" value="ECO:0007669"/>
    <property type="project" value="InterPro"/>
</dbReference>
<comment type="caution">
    <text evidence="4">The sequence shown here is derived from an EMBL/GenBank/DDBJ whole genome shotgun (WGS) entry which is preliminary data.</text>
</comment>
<keyword evidence="2" id="KW-0217">Developmental protein</keyword>
<reference evidence="4" key="1">
    <citation type="journal article" date="2023" name="Plant J.">
        <title>Genome sequences and population genomics provide insights into the demographic history, inbreeding, and mutation load of two 'living fossil' tree species of Dipteronia.</title>
        <authorList>
            <person name="Feng Y."/>
            <person name="Comes H.P."/>
            <person name="Chen J."/>
            <person name="Zhu S."/>
            <person name="Lu R."/>
            <person name="Zhang X."/>
            <person name="Li P."/>
            <person name="Qiu J."/>
            <person name="Olsen K.M."/>
            <person name="Qiu Y."/>
        </authorList>
    </citation>
    <scope>NUCLEOTIDE SEQUENCE</scope>
    <source>
        <strain evidence="4">NBL</strain>
    </source>
</reference>
<dbReference type="Pfam" id="PF02519">
    <property type="entry name" value="Auxin_inducible"/>
    <property type="match status" value="1"/>
</dbReference>
<evidence type="ECO:0000256" key="3">
    <source>
        <dbReference type="ARBA" id="ARBA00022604"/>
    </source>
</evidence>
<accession>A0AAE0EKT0</accession>
<gene>
    <name evidence="4" type="ORF">Dsin_003293</name>
</gene>
<evidence type="ECO:0000313" key="4">
    <source>
        <dbReference type="EMBL" id="KAK3231412.1"/>
    </source>
</evidence>
<comment type="similarity">
    <text evidence="1">Belongs to the ARG7 family.</text>
</comment>
<evidence type="ECO:0008006" key="6">
    <source>
        <dbReference type="Google" id="ProtNLM"/>
    </source>
</evidence>
<dbReference type="PANTHER" id="PTHR31175">
    <property type="entry name" value="AUXIN-RESPONSIVE FAMILY PROTEIN"/>
    <property type="match status" value="1"/>
</dbReference>
<evidence type="ECO:0000256" key="1">
    <source>
        <dbReference type="ARBA" id="ARBA00006974"/>
    </source>
</evidence>
<keyword evidence="3" id="KW-0341">Growth regulation</keyword>
<proteinExistence type="inferred from homology"/>
<protein>
    <recommendedName>
        <fullName evidence="6">Small auxin up regulated protein</fullName>
    </recommendedName>
</protein>
<dbReference type="EMBL" id="JANJYJ010000001">
    <property type="protein sequence ID" value="KAK3231412.1"/>
    <property type="molecule type" value="Genomic_DNA"/>
</dbReference>
<sequence>MARKGHFVVYLADQTQLVIPVKYLENNIIRELLKIAEDEFGLPCNGPITLPCDAVFMEYAISLQVAVYHLHISTIKSKITNNHR</sequence>
<keyword evidence="5" id="KW-1185">Reference proteome</keyword>
<evidence type="ECO:0000256" key="2">
    <source>
        <dbReference type="ARBA" id="ARBA00022473"/>
    </source>
</evidence>